<dbReference type="EMBL" id="BAABFO010000001">
    <property type="protein sequence ID" value="GAA4322667.1"/>
    <property type="molecule type" value="Genomic_DNA"/>
</dbReference>
<feature type="domain" description="Enoyl reductase (ER)" evidence="1">
    <location>
        <begin position="14"/>
        <end position="326"/>
    </location>
</feature>
<dbReference type="Pfam" id="PF00107">
    <property type="entry name" value="ADH_zinc_N"/>
    <property type="match status" value="1"/>
</dbReference>
<keyword evidence="3" id="KW-1185">Reference proteome</keyword>
<dbReference type="InterPro" id="IPR013149">
    <property type="entry name" value="ADH-like_C"/>
</dbReference>
<dbReference type="InterPro" id="IPR036291">
    <property type="entry name" value="NAD(P)-bd_dom_sf"/>
</dbReference>
<dbReference type="Gene3D" id="3.40.50.720">
    <property type="entry name" value="NAD(P)-binding Rossmann-like Domain"/>
    <property type="match status" value="1"/>
</dbReference>
<dbReference type="InterPro" id="IPR002364">
    <property type="entry name" value="Quin_OxRdtase/zeta-crystal_CS"/>
</dbReference>
<gene>
    <name evidence="2" type="ORF">GCM10023144_02850</name>
</gene>
<dbReference type="SUPFAM" id="SSF51735">
    <property type="entry name" value="NAD(P)-binding Rossmann-fold domains"/>
    <property type="match status" value="1"/>
</dbReference>
<dbReference type="SMART" id="SM00829">
    <property type="entry name" value="PKS_ER"/>
    <property type="match status" value="1"/>
</dbReference>
<dbReference type="CDD" id="cd08241">
    <property type="entry name" value="QOR1"/>
    <property type="match status" value="1"/>
</dbReference>
<dbReference type="PANTHER" id="PTHR43677">
    <property type="entry name" value="SHORT-CHAIN DEHYDROGENASE/REDUCTASE"/>
    <property type="match status" value="1"/>
</dbReference>
<accession>A0ABP8GEV3</accession>
<dbReference type="Proteomes" id="UP001501671">
    <property type="component" value="Unassembled WGS sequence"/>
</dbReference>
<sequence length="328" mass="34795">MRALVCKAFGVPGTRPPELALEDIPPPQPAADEVVVQIRAASANFPDLLMLDDRYQHRPTLPFVPGYEFAGVVKSVGAGVTGIAPGDTGVAITRSGAFAEQAAVKADRFWKLPAPIDMRHAAAFPLAYGTSYHALKDRARLQPGETLLVLGAAGGVGLAGVQIGKLMGARVIACASSAAKLETCRAHGADELIDYGTEDLRGAIRRVTGGRGVDVVLDPVGGPYSEAALRSLAWDGRLLVVGFTAGEIPRIPLNLPLLKGAWIVGVSWDTFSRRFPEAGARNVADMARWIADGRLVPAIGAEYPLERAELALRDIRERRVQGKVVVVT</sequence>
<dbReference type="Pfam" id="PF08240">
    <property type="entry name" value="ADH_N"/>
    <property type="match status" value="1"/>
</dbReference>
<evidence type="ECO:0000259" key="1">
    <source>
        <dbReference type="SMART" id="SM00829"/>
    </source>
</evidence>
<dbReference type="Gene3D" id="3.90.180.10">
    <property type="entry name" value="Medium-chain alcohol dehydrogenases, catalytic domain"/>
    <property type="match status" value="1"/>
</dbReference>
<protein>
    <submittedName>
        <fullName evidence="2">NADPH:quinone oxidoreductase family protein</fullName>
    </submittedName>
</protein>
<dbReference type="RefSeq" id="WP_345245563.1">
    <property type="nucleotide sequence ID" value="NZ_BAABFO010000001.1"/>
</dbReference>
<reference evidence="3" key="1">
    <citation type="journal article" date="2019" name="Int. J. Syst. Evol. Microbiol.">
        <title>The Global Catalogue of Microorganisms (GCM) 10K type strain sequencing project: providing services to taxonomists for standard genome sequencing and annotation.</title>
        <authorList>
            <consortium name="The Broad Institute Genomics Platform"/>
            <consortium name="The Broad Institute Genome Sequencing Center for Infectious Disease"/>
            <person name="Wu L."/>
            <person name="Ma J."/>
        </authorList>
    </citation>
    <scope>NUCLEOTIDE SEQUENCE [LARGE SCALE GENOMIC DNA]</scope>
    <source>
        <strain evidence="3">JCM 17666</strain>
    </source>
</reference>
<dbReference type="SUPFAM" id="SSF50129">
    <property type="entry name" value="GroES-like"/>
    <property type="match status" value="1"/>
</dbReference>
<dbReference type="PANTHER" id="PTHR43677:SF4">
    <property type="entry name" value="QUINONE OXIDOREDUCTASE-LIKE PROTEIN 2"/>
    <property type="match status" value="1"/>
</dbReference>
<evidence type="ECO:0000313" key="2">
    <source>
        <dbReference type="EMBL" id="GAA4322667.1"/>
    </source>
</evidence>
<dbReference type="InterPro" id="IPR051397">
    <property type="entry name" value="Zn-ADH-like_protein"/>
</dbReference>
<comment type="caution">
    <text evidence="2">The sequence shown here is derived from an EMBL/GenBank/DDBJ whole genome shotgun (WGS) entry which is preliminary data.</text>
</comment>
<dbReference type="InterPro" id="IPR020843">
    <property type="entry name" value="ER"/>
</dbReference>
<dbReference type="PROSITE" id="PS01162">
    <property type="entry name" value="QOR_ZETA_CRYSTAL"/>
    <property type="match status" value="1"/>
</dbReference>
<organism evidence="2 3">
    <name type="scientific">Pigmentiphaga soli</name>
    <dbReference type="NCBI Taxonomy" id="1007095"/>
    <lineage>
        <taxon>Bacteria</taxon>
        <taxon>Pseudomonadati</taxon>
        <taxon>Pseudomonadota</taxon>
        <taxon>Betaproteobacteria</taxon>
        <taxon>Burkholderiales</taxon>
        <taxon>Alcaligenaceae</taxon>
        <taxon>Pigmentiphaga</taxon>
    </lineage>
</organism>
<dbReference type="InterPro" id="IPR013154">
    <property type="entry name" value="ADH-like_N"/>
</dbReference>
<proteinExistence type="predicted"/>
<dbReference type="InterPro" id="IPR011032">
    <property type="entry name" value="GroES-like_sf"/>
</dbReference>
<name>A0ABP8GEV3_9BURK</name>
<evidence type="ECO:0000313" key="3">
    <source>
        <dbReference type="Proteomes" id="UP001501671"/>
    </source>
</evidence>